<sequence>MTNFKNNNNVESNVYSRKWTLDISETTNSQQQQQHQIKDKNNLPLPLTSGSESPISTSSSSSSSSQPQVASQQPQQLTAKQQMDLKVKKGWELAKSPAKNIFMTGFFLWMIGNGINIFTMPVIIYAVINPVKAIFQTNSMFSRFNDCKSDIIQMKLTFVVIQLALLSVTLYKCSSMGLLPITPSDWISSLPIKKAVEYSSGSSL</sequence>
<dbReference type="GO" id="GO:0005789">
    <property type="term" value="C:endoplasmic reticulum membrane"/>
    <property type="evidence" value="ECO:0007669"/>
    <property type="project" value="UniProtKB-SubCell"/>
</dbReference>
<comment type="subcellular location">
    <subcellularLocation>
        <location evidence="1">Endoplasmic reticulum membrane</location>
        <topology evidence="1">Multi-pass membrane protein</topology>
    </subcellularLocation>
</comment>
<evidence type="ECO:0000256" key="2">
    <source>
        <dbReference type="ARBA" id="ARBA00007715"/>
    </source>
</evidence>
<feature type="transmembrane region" description="Helical" evidence="9">
    <location>
        <begin position="106"/>
        <end position="131"/>
    </location>
</feature>
<evidence type="ECO:0000256" key="9">
    <source>
        <dbReference type="SAM" id="Phobius"/>
    </source>
</evidence>
<gene>
    <name evidence="10" type="ORF">RB653_002759</name>
</gene>
<feature type="compositionally biased region" description="Low complexity" evidence="8">
    <location>
        <begin position="49"/>
        <end position="76"/>
    </location>
</feature>
<reference evidence="10 11" key="1">
    <citation type="submission" date="2023-11" db="EMBL/GenBank/DDBJ databases">
        <title>Dfirmibasis_genome.</title>
        <authorList>
            <person name="Edelbroek B."/>
            <person name="Kjellin J."/>
            <person name="Jerlstrom-Hultqvist J."/>
            <person name="Soderbom F."/>
        </authorList>
    </citation>
    <scope>NUCLEOTIDE SEQUENCE [LARGE SCALE GENOMIC DNA]</scope>
    <source>
        <strain evidence="10 11">TNS-C-14</strain>
    </source>
</reference>
<evidence type="ECO:0000313" key="11">
    <source>
        <dbReference type="Proteomes" id="UP001344447"/>
    </source>
</evidence>
<evidence type="ECO:0000256" key="5">
    <source>
        <dbReference type="ARBA" id="ARBA00022824"/>
    </source>
</evidence>
<name>A0AAN7TXX9_9MYCE</name>
<feature type="region of interest" description="Disordered" evidence="8">
    <location>
        <begin position="25"/>
        <end position="76"/>
    </location>
</feature>
<dbReference type="InterPro" id="IPR009445">
    <property type="entry name" value="TMEM85/Emc4"/>
</dbReference>
<evidence type="ECO:0000256" key="1">
    <source>
        <dbReference type="ARBA" id="ARBA00004477"/>
    </source>
</evidence>
<dbReference type="AlphaFoldDB" id="A0AAN7TXX9"/>
<accession>A0AAN7TXX9</accession>
<keyword evidence="7 9" id="KW-0472">Membrane</keyword>
<protein>
    <recommendedName>
        <fullName evidence="3">ER membrane protein complex subunit 4</fullName>
    </recommendedName>
</protein>
<evidence type="ECO:0000256" key="3">
    <source>
        <dbReference type="ARBA" id="ARBA00020820"/>
    </source>
</evidence>
<comment type="caution">
    <text evidence="10">The sequence shown here is derived from an EMBL/GenBank/DDBJ whole genome shotgun (WGS) entry which is preliminary data.</text>
</comment>
<keyword evidence="11" id="KW-1185">Reference proteome</keyword>
<dbReference type="Pfam" id="PF06417">
    <property type="entry name" value="EMC4"/>
    <property type="match status" value="1"/>
</dbReference>
<organism evidence="10 11">
    <name type="scientific">Dictyostelium firmibasis</name>
    <dbReference type="NCBI Taxonomy" id="79012"/>
    <lineage>
        <taxon>Eukaryota</taxon>
        <taxon>Amoebozoa</taxon>
        <taxon>Evosea</taxon>
        <taxon>Eumycetozoa</taxon>
        <taxon>Dictyostelia</taxon>
        <taxon>Dictyosteliales</taxon>
        <taxon>Dictyosteliaceae</taxon>
        <taxon>Dictyostelium</taxon>
    </lineage>
</organism>
<proteinExistence type="inferred from homology"/>
<evidence type="ECO:0000256" key="4">
    <source>
        <dbReference type="ARBA" id="ARBA00022692"/>
    </source>
</evidence>
<comment type="similarity">
    <text evidence="2">Belongs to the EMC4 family.</text>
</comment>
<dbReference type="Proteomes" id="UP001344447">
    <property type="component" value="Unassembled WGS sequence"/>
</dbReference>
<evidence type="ECO:0000256" key="7">
    <source>
        <dbReference type="ARBA" id="ARBA00023136"/>
    </source>
</evidence>
<evidence type="ECO:0000256" key="6">
    <source>
        <dbReference type="ARBA" id="ARBA00022989"/>
    </source>
</evidence>
<keyword evidence="4 9" id="KW-0812">Transmembrane</keyword>
<dbReference type="EMBL" id="JAVFKY010000004">
    <property type="protein sequence ID" value="KAK5577811.1"/>
    <property type="molecule type" value="Genomic_DNA"/>
</dbReference>
<dbReference type="PANTHER" id="PTHR19315">
    <property type="entry name" value="ER MEMBRANE PROTEIN COMPLEX SUBUNIT 4"/>
    <property type="match status" value="1"/>
</dbReference>
<evidence type="ECO:0000313" key="10">
    <source>
        <dbReference type="EMBL" id="KAK5577811.1"/>
    </source>
</evidence>
<evidence type="ECO:0000256" key="8">
    <source>
        <dbReference type="SAM" id="MobiDB-lite"/>
    </source>
</evidence>
<keyword evidence="6 9" id="KW-1133">Transmembrane helix</keyword>
<dbReference type="PIRSF" id="PIRSF017207">
    <property type="entry name" value="UCP017207_TM-p85"/>
    <property type="match status" value="1"/>
</dbReference>
<keyword evidence="5" id="KW-0256">Endoplasmic reticulum</keyword>